<keyword evidence="5 11" id="KW-0378">Hydrolase</keyword>
<dbReference type="InterPro" id="IPR036291">
    <property type="entry name" value="NAD(P)-bd_dom_sf"/>
</dbReference>
<dbReference type="EC" id="3.5.4.9" evidence="11"/>
<evidence type="ECO:0000256" key="9">
    <source>
        <dbReference type="ARBA" id="ARBA00023167"/>
    </source>
</evidence>
<sequence>MTHIFDGKAFAWEKENKLKEEMNSTFGRKRLGGVTPRLVSILVGDNPASTLYVNLKRKVAERIGAKVEVISLSLSISKKEIQKIIVKFNNDDNVHGIMVQLPLPDNFSKGDRDEILNTIAKEKDVDGLREDSLHLTPTVKAVLEILRIGKPYIKNRVRPCKVVVVGAMGFEGKKIYQNLKKMGYEVEGLDRKSGNLKKKTKMADILISVTGSPGVIGRDDIKKGAVVIDVGAPYGDIEKGAYEKASFVSPVPGGVGPVTISCLLENLVEAAKN</sequence>
<evidence type="ECO:0000256" key="6">
    <source>
        <dbReference type="ARBA" id="ARBA00022857"/>
    </source>
</evidence>
<evidence type="ECO:0000259" key="13">
    <source>
        <dbReference type="Pfam" id="PF02882"/>
    </source>
</evidence>
<dbReference type="GO" id="GO:0004477">
    <property type="term" value="F:methenyltetrahydrofolate cyclohydrolase activity"/>
    <property type="evidence" value="ECO:0007669"/>
    <property type="project" value="UniProtKB-UniRule"/>
</dbReference>
<dbReference type="GO" id="GO:0005829">
    <property type="term" value="C:cytosol"/>
    <property type="evidence" value="ECO:0007669"/>
    <property type="project" value="TreeGrafter"/>
</dbReference>
<name>A0A0G0M9L1_9BACT</name>
<dbReference type="InterPro" id="IPR020631">
    <property type="entry name" value="THF_DH/CycHdrlase_NAD-bd_dom"/>
</dbReference>
<gene>
    <name evidence="11" type="primary">folD</name>
    <name evidence="14" type="ORF">UT24_C0009G0101</name>
</gene>
<feature type="binding site" evidence="11">
    <location>
        <position position="232"/>
    </location>
    <ligand>
        <name>NADP(+)</name>
        <dbReference type="ChEBI" id="CHEBI:58349"/>
    </ligand>
</feature>
<dbReference type="GO" id="GO:0004488">
    <property type="term" value="F:methylenetetrahydrofolate dehydrogenase (NADP+) activity"/>
    <property type="evidence" value="ECO:0007669"/>
    <property type="project" value="UniProtKB-UniRule"/>
</dbReference>
<dbReference type="Pfam" id="PF00763">
    <property type="entry name" value="THF_DHG_CYH"/>
    <property type="match status" value="1"/>
</dbReference>
<dbReference type="EMBL" id="LBWB01000009">
    <property type="protein sequence ID" value="KKR00784.1"/>
    <property type="molecule type" value="Genomic_DNA"/>
</dbReference>
<dbReference type="EC" id="1.5.1.5" evidence="11"/>
<feature type="domain" description="Tetrahydrofolate dehydrogenase/cyclohydrolase catalytic" evidence="12">
    <location>
        <begin position="6"/>
        <end position="126"/>
    </location>
</feature>
<comment type="function">
    <text evidence="11">Catalyzes the oxidation of 5,10-methylenetetrahydrofolate to 5,10-methenyltetrahydrofolate and then the hydrolysis of 5,10-methenyltetrahydrofolate to 10-formyltetrahydrofolate.</text>
</comment>
<keyword evidence="9 11" id="KW-0486">Methionine biosynthesis</keyword>
<keyword evidence="7 11" id="KW-0560">Oxidoreductase</keyword>
<evidence type="ECO:0000259" key="12">
    <source>
        <dbReference type="Pfam" id="PF00763"/>
    </source>
</evidence>
<dbReference type="Gene3D" id="3.40.50.10860">
    <property type="entry name" value="Leucine Dehydrogenase, chain A, domain 1"/>
    <property type="match status" value="1"/>
</dbReference>
<dbReference type="PRINTS" id="PR00085">
    <property type="entry name" value="THFDHDRGNASE"/>
</dbReference>
<dbReference type="InterPro" id="IPR020630">
    <property type="entry name" value="THF_DH/CycHdrlase_cat_dom"/>
</dbReference>
<keyword evidence="4 11" id="KW-0658">Purine biosynthesis</keyword>
<dbReference type="InterPro" id="IPR000672">
    <property type="entry name" value="THF_DH/CycHdrlase"/>
</dbReference>
<dbReference type="HAMAP" id="MF_01576">
    <property type="entry name" value="THF_DHG_CYH"/>
    <property type="match status" value="1"/>
</dbReference>
<evidence type="ECO:0000256" key="3">
    <source>
        <dbReference type="ARBA" id="ARBA00022563"/>
    </source>
</evidence>
<dbReference type="GO" id="GO:0009086">
    <property type="term" value="P:methionine biosynthetic process"/>
    <property type="evidence" value="ECO:0007669"/>
    <property type="project" value="UniProtKB-KW"/>
</dbReference>
<feature type="domain" description="Tetrahydrofolate dehydrogenase/cyclohydrolase NAD(P)-binding" evidence="13">
    <location>
        <begin position="138"/>
        <end position="272"/>
    </location>
</feature>
<evidence type="ECO:0000313" key="14">
    <source>
        <dbReference type="EMBL" id="KKR00784.1"/>
    </source>
</evidence>
<keyword evidence="11" id="KW-0028">Amino-acid biosynthesis</keyword>
<comment type="similarity">
    <text evidence="11">Belongs to the tetrahydrofolate dehydrogenase/cyclohydrolase family.</text>
</comment>
<evidence type="ECO:0000256" key="5">
    <source>
        <dbReference type="ARBA" id="ARBA00022801"/>
    </source>
</evidence>
<comment type="catalytic activity">
    <reaction evidence="11">
        <text>(6R)-5,10-methenyltetrahydrofolate + H2O = (6R)-10-formyltetrahydrofolate + H(+)</text>
        <dbReference type="Rhea" id="RHEA:23700"/>
        <dbReference type="ChEBI" id="CHEBI:15377"/>
        <dbReference type="ChEBI" id="CHEBI:15378"/>
        <dbReference type="ChEBI" id="CHEBI:57455"/>
        <dbReference type="ChEBI" id="CHEBI:195366"/>
        <dbReference type="EC" id="3.5.4.9"/>
    </reaction>
</comment>
<comment type="pathway">
    <text evidence="1 11">One-carbon metabolism; tetrahydrofolate interconversion.</text>
</comment>
<organism evidence="14 15">
    <name type="scientific">Candidatus Woesebacteria bacterium GW2011_GWB1_39_12</name>
    <dbReference type="NCBI Taxonomy" id="1618574"/>
    <lineage>
        <taxon>Bacteria</taxon>
        <taxon>Candidatus Woeseibacteriota</taxon>
    </lineage>
</organism>
<keyword evidence="6 11" id="KW-0521">NADP</keyword>
<dbReference type="FunFam" id="3.40.50.10860:FF:000005">
    <property type="entry name" value="C-1-tetrahydrofolate synthase, cytoplasmic, putative"/>
    <property type="match status" value="1"/>
</dbReference>
<accession>A0A0G0M9L1</accession>
<evidence type="ECO:0000256" key="2">
    <source>
        <dbReference type="ARBA" id="ARBA00011738"/>
    </source>
</evidence>
<keyword evidence="8 11" id="KW-0368">Histidine biosynthesis</keyword>
<comment type="catalytic activity">
    <reaction evidence="11">
        <text>(6R)-5,10-methylene-5,6,7,8-tetrahydrofolate + NADP(+) = (6R)-5,10-methenyltetrahydrofolate + NADPH</text>
        <dbReference type="Rhea" id="RHEA:22812"/>
        <dbReference type="ChEBI" id="CHEBI:15636"/>
        <dbReference type="ChEBI" id="CHEBI:57455"/>
        <dbReference type="ChEBI" id="CHEBI:57783"/>
        <dbReference type="ChEBI" id="CHEBI:58349"/>
        <dbReference type="EC" id="1.5.1.5"/>
    </reaction>
</comment>
<dbReference type="InterPro" id="IPR046346">
    <property type="entry name" value="Aminoacid_DH-like_N_sf"/>
</dbReference>
<comment type="caution">
    <text evidence="11">Lacks conserved residue(s) required for the propagation of feature annotation.</text>
</comment>
<evidence type="ECO:0000256" key="4">
    <source>
        <dbReference type="ARBA" id="ARBA00022755"/>
    </source>
</evidence>
<evidence type="ECO:0000256" key="10">
    <source>
        <dbReference type="ARBA" id="ARBA00023268"/>
    </source>
</evidence>
<comment type="subunit">
    <text evidence="2 11">Homodimer.</text>
</comment>
<keyword evidence="3 11" id="KW-0554">One-carbon metabolism</keyword>
<dbReference type="AlphaFoldDB" id="A0A0G0M9L1"/>
<protein>
    <recommendedName>
        <fullName evidence="11">Bifunctional protein FolD</fullName>
    </recommendedName>
    <domain>
        <recommendedName>
            <fullName evidence="11">Methylenetetrahydrofolate dehydrogenase</fullName>
            <ecNumber evidence="11">1.5.1.5</ecNumber>
        </recommendedName>
    </domain>
    <domain>
        <recommendedName>
            <fullName evidence="11">Methenyltetrahydrofolate cyclohydrolase</fullName>
            <ecNumber evidence="11">3.5.4.9</ecNumber>
        </recommendedName>
    </domain>
</protein>
<dbReference type="Pfam" id="PF02882">
    <property type="entry name" value="THF_DHG_CYH_C"/>
    <property type="match status" value="1"/>
</dbReference>
<comment type="caution">
    <text evidence="14">The sequence shown here is derived from an EMBL/GenBank/DDBJ whole genome shotgun (WGS) entry which is preliminary data.</text>
</comment>
<evidence type="ECO:0000256" key="11">
    <source>
        <dbReference type="HAMAP-Rule" id="MF_01576"/>
    </source>
</evidence>
<dbReference type="SUPFAM" id="SSF51735">
    <property type="entry name" value="NAD(P)-binding Rossmann-fold domains"/>
    <property type="match status" value="1"/>
</dbReference>
<dbReference type="Gene3D" id="3.40.50.720">
    <property type="entry name" value="NAD(P)-binding Rossmann-like Domain"/>
    <property type="match status" value="1"/>
</dbReference>
<dbReference type="UniPathway" id="UPA00193"/>
<evidence type="ECO:0000256" key="1">
    <source>
        <dbReference type="ARBA" id="ARBA00004777"/>
    </source>
</evidence>
<dbReference type="GO" id="GO:0000105">
    <property type="term" value="P:L-histidine biosynthetic process"/>
    <property type="evidence" value="ECO:0007669"/>
    <property type="project" value="UniProtKB-KW"/>
</dbReference>
<dbReference type="PATRIC" id="fig|1618574.4.peg.772"/>
<dbReference type="GO" id="GO:0006164">
    <property type="term" value="P:purine nucleotide biosynthetic process"/>
    <property type="evidence" value="ECO:0007669"/>
    <property type="project" value="UniProtKB-KW"/>
</dbReference>
<dbReference type="SUPFAM" id="SSF53223">
    <property type="entry name" value="Aminoacid dehydrogenase-like, N-terminal domain"/>
    <property type="match status" value="1"/>
</dbReference>
<evidence type="ECO:0000256" key="8">
    <source>
        <dbReference type="ARBA" id="ARBA00023102"/>
    </source>
</evidence>
<dbReference type="STRING" id="1618574.UT24_C0009G0101"/>
<dbReference type="PANTHER" id="PTHR48099:SF5">
    <property type="entry name" value="C-1-TETRAHYDROFOLATE SYNTHASE, CYTOPLASMIC"/>
    <property type="match status" value="1"/>
</dbReference>
<evidence type="ECO:0000313" key="15">
    <source>
        <dbReference type="Proteomes" id="UP000033881"/>
    </source>
</evidence>
<evidence type="ECO:0000256" key="7">
    <source>
        <dbReference type="ARBA" id="ARBA00023002"/>
    </source>
</evidence>
<keyword evidence="10 11" id="KW-0511">Multifunctional enzyme</keyword>
<dbReference type="PANTHER" id="PTHR48099">
    <property type="entry name" value="C-1-TETRAHYDROFOLATE SYNTHASE, CYTOPLASMIC-RELATED"/>
    <property type="match status" value="1"/>
</dbReference>
<reference evidence="14 15" key="1">
    <citation type="journal article" date="2015" name="Nature">
        <title>rRNA introns, odd ribosomes, and small enigmatic genomes across a large radiation of phyla.</title>
        <authorList>
            <person name="Brown C.T."/>
            <person name="Hug L.A."/>
            <person name="Thomas B.C."/>
            <person name="Sharon I."/>
            <person name="Castelle C.J."/>
            <person name="Singh A."/>
            <person name="Wilkins M.J."/>
            <person name="Williams K.H."/>
            <person name="Banfield J.F."/>
        </authorList>
    </citation>
    <scope>NUCLEOTIDE SEQUENCE [LARGE SCALE GENOMIC DNA]</scope>
</reference>
<dbReference type="GO" id="GO:0035999">
    <property type="term" value="P:tetrahydrofolate interconversion"/>
    <property type="evidence" value="ECO:0007669"/>
    <property type="project" value="UniProtKB-UniRule"/>
</dbReference>
<proteinExistence type="inferred from homology"/>
<dbReference type="Proteomes" id="UP000033881">
    <property type="component" value="Unassembled WGS sequence"/>
</dbReference>